<dbReference type="NCBIfam" id="TIGR00365">
    <property type="entry name" value="Grx4 family monothiol glutaredoxin"/>
    <property type="match status" value="2"/>
</dbReference>
<dbReference type="InterPro" id="IPR002109">
    <property type="entry name" value="Glutaredoxin"/>
</dbReference>
<sequence>MGSGGVVVKDIGSKADLDDALRGAAPVVVHFWASWCAASKQMDQVFARLAADFPHALFFRVPASSTLSFFSFFVCLSFLLLQDLNRCLNLGCQFDKYKSVIFDQVEAEEQPEISEAYAVSAVPYFVFCKPACITWPRTLCNQSYFFPFQDGRTIDTLEGADPSSLANKVAKVVSDSFAGSASPASLEMADAPSETIKKLPEENGSSQNESPSSDLSDALRMRLQQLVNSHPVFLFMKGNPEQPKCGFSRTVVNILKDEGVEFGSFNILMDDEVREGMKKFSNWPTFPQLFCKGELVGGCDIAVAMHENSELKDLFIEHGVPVISKETKVVDSTQSLSSDATVQERSKELSDSAGLDAALSSRLHVLVNSSPVMVFMKGKPDEPKCGFSRKVIEILQQEKVAFDSFDILSDDEVRQGLKIFSNFPSYPQLYIGGELIGGSDIVLEMHKSGELKKTIAEKGIISEVTPEDHLKNLITSSPVMLFMKGTPDAPRCGFSSKVVDALKKEGIDFGSFDILSNEEVRQGLKTYSNWPTYPQLYCKGELIGGCDIVLELQNSGELKSTLSE</sequence>
<evidence type="ECO:0000259" key="6">
    <source>
        <dbReference type="Pfam" id="PF00462"/>
    </source>
</evidence>
<dbReference type="PANTHER" id="PTHR10293">
    <property type="entry name" value="GLUTAREDOXIN FAMILY MEMBER"/>
    <property type="match status" value="1"/>
</dbReference>
<evidence type="ECO:0000256" key="3">
    <source>
        <dbReference type="ARBA" id="ARBA00022723"/>
    </source>
</evidence>
<evidence type="ECO:0000313" key="7">
    <source>
        <dbReference type="EMBL" id="RZR75001.1"/>
    </source>
</evidence>
<dbReference type="FunFam" id="3.40.30.10:FF:000012">
    <property type="entry name" value="Monothiol glutaredoxin"/>
    <property type="match status" value="3"/>
</dbReference>
<dbReference type="InterPro" id="IPR033658">
    <property type="entry name" value="GRX_PICOT-like"/>
</dbReference>
<dbReference type="GO" id="GO:0046872">
    <property type="term" value="F:metal ion binding"/>
    <property type="evidence" value="ECO:0007669"/>
    <property type="project" value="UniProtKB-KW"/>
</dbReference>
<evidence type="ECO:0000256" key="4">
    <source>
        <dbReference type="ARBA" id="ARBA00023004"/>
    </source>
</evidence>
<keyword evidence="3" id="KW-0479">Metal-binding</keyword>
<feature type="domain" description="Glutaredoxin" evidence="6">
    <location>
        <begin position="479"/>
        <end position="543"/>
    </location>
</feature>
<keyword evidence="4" id="KW-0408">Iron</keyword>
<keyword evidence="5" id="KW-0411">Iron-sulfur</keyword>
<reference evidence="7" key="1">
    <citation type="journal article" date="2018" name="Data Brief">
        <title>Genome sequence data from 17 accessions of Ensete ventricosum, a staple food crop for millions in Ethiopia.</title>
        <authorList>
            <person name="Yemataw Z."/>
            <person name="Muzemil S."/>
            <person name="Ambachew D."/>
            <person name="Tripathi L."/>
            <person name="Tesfaye K."/>
            <person name="Chala A."/>
            <person name="Farbos A."/>
            <person name="O'Neill P."/>
            <person name="Moore K."/>
            <person name="Grant M."/>
            <person name="Studholme D.J."/>
        </authorList>
    </citation>
    <scope>NUCLEOTIDE SEQUENCE [LARGE SCALE GENOMIC DNA]</scope>
    <source>
        <tissue evidence="7">Leaf</tissue>
    </source>
</reference>
<dbReference type="CDD" id="cd03028">
    <property type="entry name" value="GRX_PICOT_like"/>
    <property type="match status" value="3"/>
</dbReference>
<proteinExistence type="inferred from homology"/>
<name>A0A445MLK5_ENSVE</name>
<evidence type="ECO:0000256" key="2">
    <source>
        <dbReference type="ARBA" id="ARBA00008983"/>
    </source>
</evidence>
<gene>
    <name evidence="7" type="ORF">BHM03_00047418</name>
</gene>
<organism evidence="7">
    <name type="scientific">Ensete ventricosum</name>
    <name type="common">Abyssinian banana</name>
    <name type="synonym">Musa ensete</name>
    <dbReference type="NCBI Taxonomy" id="4639"/>
    <lineage>
        <taxon>Eukaryota</taxon>
        <taxon>Viridiplantae</taxon>
        <taxon>Streptophyta</taxon>
        <taxon>Embryophyta</taxon>
        <taxon>Tracheophyta</taxon>
        <taxon>Spermatophyta</taxon>
        <taxon>Magnoliopsida</taxon>
        <taxon>Liliopsida</taxon>
        <taxon>Zingiberales</taxon>
        <taxon>Musaceae</taxon>
        <taxon>Ensete</taxon>
    </lineage>
</organism>
<dbReference type="EMBL" id="KV876492">
    <property type="protein sequence ID" value="RZR75001.1"/>
    <property type="molecule type" value="Genomic_DNA"/>
</dbReference>
<dbReference type="InterPro" id="IPR004480">
    <property type="entry name" value="Monothiol_GRX-rel"/>
</dbReference>
<dbReference type="GO" id="GO:0006879">
    <property type="term" value="P:intracellular iron ion homeostasis"/>
    <property type="evidence" value="ECO:0007669"/>
    <property type="project" value="TreeGrafter"/>
</dbReference>
<dbReference type="InterPro" id="IPR036249">
    <property type="entry name" value="Thioredoxin-like_sf"/>
</dbReference>
<dbReference type="Pfam" id="PF00462">
    <property type="entry name" value="Glutaredoxin"/>
    <property type="match status" value="3"/>
</dbReference>
<protein>
    <recommendedName>
        <fullName evidence="6">Glutaredoxin domain-containing protein</fullName>
    </recommendedName>
</protein>
<dbReference type="Gene3D" id="3.40.30.10">
    <property type="entry name" value="Glutaredoxin"/>
    <property type="match status" value="4"/>
</dbReference>
<dbReference type="PANTHER" id="PTHR10293:SF73">
    <property type="entry name" value="GLUTAREDOXIN-3"/>
    <property type="match status" value="1"/>
</dbReference>
<comment type="function">
    <text evidence="1">May only reduce GSH-thiol disulfides, but not protein disulfides.</text>
</comment>
<dbReference type="GO" id="GO:0005829">
    <property type="term" value="C:cytosol"/>
    <property type="evidence" value="ECO:0007669"/>
    <property type="project" value="TreeGrafter"/>
</dbReference>
<dbReference type="SUPFAM" id="SSF52833">
    <property type="entry name" value="Thioredoxin-like"/>
    <property type="match status" value="4"/>
</dbReference>
<dbReference type="AlphaFoldDB" id="A0A445MLK5"/>
<dbReference type="Proteomes" id="UP000290560">
    <property type="component" value="Unassembled WGS sequence"/>
</dbReference>
<dbReference type="GO" id="GO:0051536">
    <property type="term" value="F:iron-sulfur cluster binding"/>
    <property type="evidence" value="ECO:0007669"/>
    <property type="project" value="UniProtKB-KW"/>
</dbReference>
<comment type="similarity">
    <text evidence="2">Belongs to the glutaredoxin family. CGFS subfamily.</text>
</comment>
<feature type="domain" description="Glutaredoxin" evidence="6">
    <location>
        <begin position="372"/>
        <end position="436"/>
    </location>
</feature>
<feature type="domain" description="Glutaredoxin" evidence="6">
    <location>
        <begin position="232"/>
        <end position="296"/>
    </location>
</feature>
<evidence type="ECO:0000256" key="5">
    <source>
        <dbReference type="ARBA" id="ARBA00023014"/>
    </source>
</evidence>
<accession>A0A445MLK5</accession>
<dbReference type="PROSITE" id="PS51354">
    <property type="entry name" value="GLUTAREDOXIN_2"/>
    <property type="match status" value="3"/>
</dbReference>
<evidence type="ECO:0000256" key="1">
    <source>
        <dbReference type="ARBA" id="ARBA00002426"/>
    </source>
</evidence>
<dbReference type="GO" id="GO:0005634">
    <property type="term" value="C:nucleus"/>
    <property type="evidence" value="ECO:0007669"/>
    <property type="project" value="TreeGrafter"/>
</dbReference>